<evidence type="ECO:0000313" key="2">
    <source>
        <dbReference type="Proteomes" id="UP000052257"/>
    </source>
</evidence>
<dbReference type="EMBL" id="FAUW01000002">
    <property type="protein sequence ID" value="CUU77265.1"/>
    <property type="molecule type" value="Genomic_DNA"/>
</dbReference>
<protein>
    <submittedName>
        <fullName evidence="1">Phage tail protein</fullName>
    </submittedName>
</protein>
<dbReference type="Pfam" id="PF09684">
    <property type="entry name" value="Tail_P2_I"/>
    <property type="match status" value="1"/>
</dbReference>
<dbReference type="Proteomes" id="UP000052257">
    <property type="component" value="Unassembled WGS sequence"/>
</dbReference>
<organism evidence="1 2">
    <name type="scientific">Campylobacter hyointestinalis subsp. hyointestinalis</name>
    <dbReference type="NCBI Taxonomy" id="91352"/>
    <lineage>
        <taxon>Bacteria</taxon>
        <taxon>Pseudomonadati</taxon>
        <taxon>Campylobacterota</taxon>
        <taxon>Epsilonproteobacteria</taxon>
        <taxon>Campylobacterales</taxon>
        <taxon>Campylobacteraceae</taxon>
        <taxon>Campylobacter</taxon>
    </lineage>
</organism>
<comment type="caution">
    <text evidence="1">The sequence shown here is derived from an EMBL/GenBank/DDBJ whole genome shotgun (WGS) entry which is preliminary data.</text>
</comment>
<evidence type="ECO:0000313" key="1">
    <source>
        <dbReference type="EMBL" id="CUU77265.1"/>
    </source>
</evidence>
<dbReference type="RefSeq" id="WP_059431012.1">
    <property type="nucleotide sequence ID" value="NZ_FAUW01000002.1"/>
</dbReference>
<proteinExistence type="predicted"/>
<reference evidence="1 2" key="1">
    <citation type="submission" date="2015-11" db="EMBL/GenBank/DDBJ databases">
        <authorList>
            <consortium name="Pathogen Informatics"/>
        </authorList>
    </citation>
    <scope>NUCLEOTIDE SEQUENCE [LARGE SCALE GENOMIC DNA]</scope>
    <source>
        <strain evidence="1 2">006A-0191</strain>
    </source>
</reference>
<dbReference type="AlphaFoldDB" id="A0A9W5ARV4"/>
<gene>
    <name evidence="1" type="ORF">ERS739220_00849</name>
</gene>
<sequence length="225" mass="24955">MTLLPAHKDEIYKKLDELFGARLDEFDVSLIATNPDLIPAKLLPHLVASFDIETNGIGVPHDSGALVERGASGSATSDNTQYSSIRKLIKNAFIIKKGTVESIKVALKSFFAGASIEEWYQYGGEPYFFRVKVLLDGVSFDSWDKLEAIVSTYKNVRSVLDRISIELECKKAVCQMGGYSISGESLEIYPYQTPSIESSGTHFIGAKASLHEWININLEIRNLDE</sequence>
<dbReference type="InterPro" id="IPR006521">
    <property type="entry name" value="Tail_protein_I"/>
</dbReference>
<name>A0A9W5ARV4_CAMHY</name>
<accession>A0A9W5ARV4</accession>